<keyword evidence="3" id="KW-1185">Reference proteome</keyword>
<organism evidence="2 3">
    <name type="scientific">Nadsonia fulvescens var. elongata DSM 6958</name>
    <dbReference type="NCBI Taxonomy" id="857566"/>
    <lineage>
        <taxon>Eukaryota</taxon>
        <taxon>Fungi</taxon>
        <taxon>Dikarya</taxon>
        <taxon>Ascomycota</taxon>
        <taxon>Saccharomycotina</taxon>
        <taxon>Dipodascomycetes</taxon>
        <taxon>Dipodascales</taxon>
        <taxon>Dipodascales incertae sedis</taxon>
        <taxon>Nadsonia</taxon>
    </lineage>
</organism>
<feature type="transmembrane region" description="Helical" evidence="1">
    <location>
        <begin position="25"/>
        <end position="44"/>
    </location>
</feature>
<keyword evidence="1" id="KW-0472">Membrane</keyword>
<sequence>MSAVRTTYYANNFWGIFKASGRKHYFIRLVILAIVSILIFSHIFTSYVSEGTYQRLKETLQPSSALLASIRAKPVSMDDIHYGLVFNITPNAEWRTPFPKDGKPFGSSIPPNNERTKVYTYLDDDERGTTDLEDDWKNKNLIIAWQRAIYAAGFHPVILDPSNAEAHPKFADYKKRNVTIAEKLAAKKYFALAFKEGQILWDFHLVPTKNRYEDSFIESLINNTFGKPTGFKEYGNRFLHTNLTQLNLALDDLSKLGGISLSQFEDNIIKTDLPSDNLIADYSKENVAKILKFPGPSSVTTENIIHLISIHMHQKFISRYSKGLLVLEPSLEHSSILTAPSKQLVERLSVCPKQPSCPPTKAVLDELDRIQKLQKESYRNEHKEEANQLEQSKEAEEKTIGLQAREEINFDPYKFCVPCTENIPILTSRALEDTHKVFTIGMVPHPLTLLAIQEGSPHLTAGMIHSRREKDIWIKPITSSYIANKDYGSANRLLLLKDTMVNDPFVSNISWYNWEQYWSSDKLNSEEPIEWQFGFELPDVIANLEVSVPNSADNSEFSDIHLAKTLVEVKNYINSGKHDGLMSAIEIASPADVEIWTFLNELQKYENNALRSLAN</sequence>
<keyword evidence="1" id="KW-0812">Transmembrane</keyword>
<dbReference type="AlphaFoldDB" id="A0A1E3PJE6"/>
<dbReference type="PANTHER" id="PTHR42055">
    <property type="entry name" value="YALI0E03476P"/>
    <property type="match status" value="1"/>
</dbReference>
<evidence type="ECO:0000313" key="3">
    <source>
        <dbReference type="Proteomes" id="UP000095009"/>
    </source>
</evidence>
<reference evidence="2 3" key="1">
    <citation type="journal article" date="2016" name="Proc. Natl. Acad. Sci. U.S.A.">
        <title>Comparative genomics of biotechnologically important yeasts.</title>
        <authorList>
            <person name="Riley R."/>
            <person name="Haridas S."/>
            <person name="Wolfe K.H."/>
            <person name="Lopes M.R."/>
            <person name="Hittinger C.T."/>
            <person name="Goeker M."/>
            <person name="Salamov A.A."/>
            <person name="Wisecaver J.H."/>
            <person name="Long T.M."/>
            <person name="Calvey C.H."/>
            <person name="Aerts A.L."/>
            <person name="Barry K.W."/>
            <person name="Choi C."/>
            <person name="Clum A."/>
            <person name="Coughlan A.Y."/>
            <person name="Deshpande S."/>
            <person name="Douglass A.P."/>
            <person name="Hanson S.J."/>
            <person name="Klenk H.-P."/>
            <person name="LaButti K.M."/>
            <person name="Lapidus A."/>
            <person name="Lindquist E.A."/>
            <person name="Lipzen A.M."/>
            <person name="Meier-Kolthoff J.P."/>
            <person name="Ohm R.A."/>
            <person name="Otillar R.P."/>
            <person name="Pangilinan J.L."/>
            <person name="Peng Y."/>
            <person name="Rokas A."/>
            <person name="Rosa C.A."/>
            <person name="Scheuner C."/>
            <person name="Sibirny A.A."/>
            <person name="Slot J.C."/>
            <person name="Stielow J.B."/>
            <person name="Sun H."/>
            <person name="Kurtzman C.P."/>
            <person name="Blackwell M."/>
            <person name="Grigoriev I.V."/>
            <person name="Jeffries T.W."/>
        </authorList>
    </citation>
    <scope>NUCLEOTIDE SEQUENCE [LARGE SCALE GENOMIC DNA]</scope>
    <source>
        <strain evidence="2 3">DSM 6958</strain>
    </source>
</reference>
<evidence type="ECO:0000313" key="2">
    <source>
        <dbReference type="EMBL" id="ODQ65535.1"/>
    </source>
</evidence>
<evidence type="ECO:0000256" key="1">
    <source>
        <dbReference type="SAM" id="Phobius"/>
    </source>
</evidence>
<accession>A0A1E3PJE6</accession>
<gene>
    <name evidence="2" type="ORF">NADFUDRAFT_50818</name>
</gene>
<dbReference type="PANTHER" id="PTHR42055:SF1">
    <property type="entry name" value="YALI0E03476P"/>
    <property type="match status" value="1"/>
</dbReference>
<keyword evidence="1" id="KW-1133">Transmembrane helix</keyword>
<proteinExistence type="predicted"/>
<dbReference type="Proteomes" id="UP000095009">
    <property type="component" value="Unassembled WGS sequence"/>
</dbReference>
<name>A0A1E3PJE6_9ASCO</name>
<protein>
    <submittedName>
        <fullName evidence="2">Uncharacterized protein</fullName>
    </submittedName>
</protein>
<dbReference type="EMBL" id="KV454409">
    <property type="protein sequence ID" value="ODQ65535.1"/>
    <property type="molecule type" value="Genomic_DNA"/>
</dbReference>
<dbReference type="OrthoDB" id="4090949at2759"/>